<keyword evidence="3 6" id="KW-1133">Transmembrane helix</keyword>
<proteinExistence type="inferred from homology"/>
<feature type="transmembrane region" description="Helical" evidence="6">
    <location>
        <begin position="147"/>
        <end position="178"/>
    </location>
</feature>
<evidence type="ECO:0000259" key="7">
    <source>
        <dbReference type="Pfam" id="PF20684"/>
    </source>
</evidence>
<dbReference type="OrthoDB" id="2496787at2759"/>
<dbReference type="Pfam" id="PF20684">
    <property type="entry name" value="Fung_rhodopsin"/>
    <property type="match status" value="1"/>
</dbReference>
<dbReference type="GeneID" id="36560086"/>
<feature type="transmembrane region" description="Helical" evidence="6">
    <location>
        <begin position="239"/>
        <end position="259"/>
    </location>
</feature>
<comment type="caution">
    <text evidence="8">The sequence shown here is derived from an EMBL/GenBank/DDBJ whole genome shotgun (WGS) entry which is preliminary data.</text>
</comment>
<evidence type="ECO:0000256" key="3">
    <source>
        <dbReference type="ARBA" id="ARBA00022989"/>
    </source>
</evidence>
<evidence type="ECO:0000313" key="8">
    <source>
        <dbReference type="EMBL" id="PLB46696.1"/>
    </source>
</evidence>
<keyword evidence="4 6" id="KW-0472">Membrane</keyword>
<dbReference type="RefSeq" id="XP_024701998.1">
    <property type="nucleotide sequence ID" value="XM_024852388.1"/>
</dbReference>
<dbReference type="Proteomes" id="UP000234275">
    <property type="component" value="Unassembled WGS sequence"/>
</dbReference>
<evidence type="ECO:0000256" key="6">
    <source>
        <dbReference type="SAM" id="Phobius"/>
    </source>
</evidence>
<evidence type="ECO:0000256" key="4">
    <source>
        <dbReference type="ARBA" id="ARBA00023136"/>
    </source>
</evidence>
<feature type="transmembrane region" description="Helical" evidence="6">
    <location>
        <begin position="279"/>
        <end position="300"/>
    </location>
</feature>
<feature type="transmembrane region" description="Helical" evidence="6">
    <location>
        <begin position="208"/>
        <end position="227"/>
    </location>
</feature>
<feature type="transmembrane region" description="Helical" evidence="6">
    <location>
        <begin position="29"/>
        <end position="50"/>
    </location>
</feature>
<evidence type="ECO:0000313" key="9">
    <source>
        <dbReference type="Proteomes" id="UP000234275"/>
    </source>
</evidence>
<feature type="transmembrane region" description="Helical" evidence="6">
    <location>
        <begin position="62"/>
        <end position="87"/>
    </location>
</feature>
<dbReference type="VEuPathDB" id="FungiDB:P170DRAFT_466122"/>
<feature type="domain" description="Rhodopsin" evidence="7">
    <location>
        <begin position="46"/>
        <end position="301"/>
    </location>
</feature>
<keyword evidence="2 6" id="KW-0812">Transmembrane</keyword>
<evidence type="ECO:0000256" key="5">
    <source>
        <dbReference type="ARBA" id="ARBA00038359"/>
    </source>
</evidence>
<dbReference type="PANTHER" id="PTHR33048">
    <property type="entry name" value="PTH11-LIKE INTEGRAL MEMBRANE PROTEIN (AFU_ORTHOLOGUE AFUA_5G11245)"/>
    <property type="match status" value="1"/>
</dbReference>
<keyword evidence="9" id="KW-1185">Reference proteome</keyword>
<protein>
    <recommendedName>
        <fullName evidence="7">Rhodopsin domain-containing protein</fullName>
    </recommendedName>
</protein>
<reference evidence="8 9" key="1">
    <citation type="submission" date="2016-12" db="EMBL/GenBank/DDBJ databases">
        <title>The genomes of Aspergillus section Nigri reveals drivers in fungal speciation.</title>
        <authorList>
            <consortium name="DOE Joint Genome Institute"/>
            <person name="Vesth T.C."/>
            <person name="Nybo J."/>
            <person name="Theobald S."/>
            <person name="Brandl J."/>
            <person name="Frisvad J.C."/>
            <person name="Nielsen K.F."/>
            <person name="Lyhne E.K."/>
            <person name="Kogle M.E."/>
            <person name="Kuo A."/>
            <person name="Riley R."/>
            <person name="Clum A."/>
            <person name="Nolan M."/>
            <person name="Lipzen A."/>
            <person name="Salamov A."/>
            <person name="Henrissat B."/>
            <person name="Wiebenga A."/>
            <person name="De Vries R.P."/>
            <person name="Grigoriev I.V."/>
            <person name="Mortensen U.H."/>
            <person name="Andersen M.R."/>
            <person name="Baker S.E."/>
        </authorList>
    </citation>
    <scope>NUCLEOTIDE SEQUENCE [LARGE SCALE GENOMIC DNA]</scope>
    <source>
        <strain evidence="8 9">IBT 23096</strain>
    </source>
</reference>
<name>A0A2I2G1G1_9EURO</name>
<comment type="similarity">
    <text evidence="5">Belongs to the SAT4 family.</text>
</comment>
<dbReference type="EMBL" id="MSFO01000006">
    <property type="protein sequence ID" value="PLB46696.1"/>
    <property type="molecule type" value="Genomic_DNA"/>
</dbReference>
<evidence type="ECO:0000256" key="2">
    <source>
        <dbReference type="ARBA" id="ARBA00022692"/>
    </source>
</evidence>
<feature type="transmembrane region" description="Helical" evidence="6">
    <location>
        <begin position="107"/>
        <end position="135"/>
    </location>
</feature>
<dbReference type="AlphaFoldDB" id="A0A2I2G1G1"/>
<organism evidence="8 9">
    <name type="scientific">Aspergillus steynii IBT 23096</name>
    <dbReference type="NCBI Taxonomy" id="1392250"/>
    <lineage>
        <taxon>Eukaryota</taxon>
        <taxon>Fungi</taxon>
        <taxon>Dikarya</taxon>
        <taxon>Ascomycota</taxon>
        <taxon>Pezizomycotina</taxon>
        <taxon>Eurotiomycetes</taxon>
        <taxon>Eurotiomycetidae</taxon>
        <taxon>Eurotiales</taxon>
        <taxon>Aspergillaceae</taxon>
        <taxon>Aspergillus</taxon>
        <taxon>Aspergillus subgen. Circumdati</taxon>
    </lineage>
</organism>
<dbReference type="GO" id="GO:0016020">
    <property type="term" value="C:membrane"/>
    <property type="evidence" value="ECO:0007669"/>
    <property type="project" value="UniProtKB-SubCell"/>
</dbReference>
<evidence type="ECO:0000256" key="1">
    <source>
        <dbReference type="ARBA" id="ARBA00004141"/>
    </source>
</evidence>
<gene>
    <name evidence="8" type="ORF">P170DRAFT_466122</name>
</gene>
<dbReference type="PANTHER" id="PTHR33048:SF47">
    <property type="entry name" value="INTEGRAL MEMBRANE PROTEIN-RELATED"/>
    <property type="match status" value="1"/>
</dbReference>
<dbReference type="InterPro" id="IPR049326">
    <property type="entry name" value="Rhodopsin_dom_fungi"/>
</dbReference>
<comment type="subcellular location">
    <subcellularLocation>
        <location evidence="1">Membrane</location>
        <topology evidence="1">Multi-pass membrane protein</topology>
    </subcellularLocation>
</comment>
<dbReference type="InterPro" id="IPR052337">
    <property type="entry name" value="SAT4-like"/>
</dbReference>
<sequence length="393" mass="43678">MSSNTTTPEQQASLEYQKTHFYEDRGPEVLAACVVSIVFCVLAVILRLWAQAIIHKIFTPDSILILIAAVIAIATTSCTIAAVHSGLGKHQIRVMSIDPDPPAKTAFIFEMGYIVTILQAVALMFTKLSILLFYHRAFTTVLRPLKWTIWILFYYCIGLGIGSTVEFICACIPPQMFWLRVYPIFGYPLPEPLEENCLPQQMHLGVPLLLDLASEIVMLAVPAIVLWNLQLPLRKKIGLTFAFSMGIFVTGISVVRFYYSWRMVNDGDLSWDDTDSFMWTSVQVCFGITTACIPACAPLLRMIQAQTTRKGGYGSSFTSNFTSPSKPKADTDSVVNLARPTWDDVEQIPWAGNCCEIRSETPARGGHPIPMQTLGIQVSHDVKVGHVALRPNK</sequence>
<accession>A0A2I2G1G1</accession>